<dbReference type="Proteomes" id="UP000076738">
    <property type="component" value="Unassembled WGS sequence"/>
</dbReference>
<evidence type="ECO:0000256" key="1">
    <source>
        <dbReference type="SAM" id="Phobius"/>
    </source>
</evidence>
<reference evidence="2 3" key="1">
    <citation type="journal article" date="2016" name="Mol. Biol. Evol.">
        <title>Comparative Genomics of Early-Diverging Mushroom-Forming Fungi Provides Insights into the Origins of Lignocellulose Decay Capabilities.</title>
        <authorList>
            <person name="Nagy L.G."/>
            <person name="Riley R."/>
            <person name="Tritt A."/>
            <person name="Adam C."/>
            <person name="Daum C."/>
            <person name="Floudas D."/>
            <person name="Sun H."/>
            <person name="Yadav J.S."/>
            <person name="Pangilinan J."/>
            <person name="Larsson K.H."/>
            <person name="Matsuura K."/>
            <person name="Barry K."/>
            <person name="Labutti K."/>
            <person name="Kuo R."/>
            <person name="Ohm R.A."/>
            <person name="Bhattacharya S.S."/>
            <person name="Shirouzu T."/>
            <person name="Yoshinaga Y."/>
            <person name="Martin F.M."/>
            <person name="Grigoriev I.V."/>
            <person name="Hibbett D.S."/>
        </authorList>
    </citation>
    <scope>NUCLEOTIDE SEQUENCE [LARGE SCALE GENOMIC DNA]</scope>
    <source>
        <strain evidence="2 3">TUFC12733</strain>
    </source>
</reference>
<proteinExistence type="predicted"/>
<dbReference type="EMBL" id="KV417322">
    <property type="protein sequence ID" value="KZO91511.1"/>
    <property type="molecule type" value="Genomic_DNA"/>
</dbReference>
<evidence type="ECO:0000313" key="2">
    <source>
        <dbReference type="EMBL" id="KZO91511.1"/>
    </source>
</evidence>
<keyword evidence="1" id="KW-1133">Transmembrane helix</keyword>
<accession>A0A167HDJ0</accession>
<evidence type="ECO:0000313" key="3">
    <source>
        <dbReference type="Proteomes" id="UP000076738"/>
    </source>
</evidence>
<gene>
    <name evidence="2" type="ORF">CALVIDRAFT_344558</name>
</gene>
<keyword evidence="1" id="KW-0472">Membrane</keyword>
<keyword evidence="1" id="KW-0812">Transmembrane</keyword>
<protein>
    <submittedName>
        <fullName evidence="2">Uncharacterized protein</fullName>
    </submittedName>
</protein>
<feature type="transmembrane region" description="Helical" evidence="1">
    <location>
        <begin position="46"/>
        <end position="66"/>
    </location>
</feature>
<dbReference type="AlphaFoldDB" id="A0A167HDJ0"/>
<name>A0A167HDJ0_CALVF</name>
<keyword evidence="3" id="KW-1185">Reference proteome</keyword>
<organism evidence="2 3">
    <name type="scientific">Calocera viscosa (strain TUFC12733)</name>
    <dbReference type="NCBI Taxonomy" id="1330018"/>
    <lineage>
        <taxon>Eukaryota</taxon>
        <taxon>Fungi</taxon>
        <taxon>Dikarya</taxon>
        <taxon>Basidiomycota</taxon>
        <taxon>Agaricomycotina</taxon>
        <taxon>Dacrymycetes</taxon>
        <taxon>Dacrymycetales</taxon>
        <taxon>Dacrymycetaceae</taxon>
        <taxon>Calocera</taxon>
    </lineage>
</organism>
<sequence length="220" mass="23836">MPARCIQTPHASFASASSAPPRDRLVIWLAPAHRLKASRRNKDGWTLSRTALSTFLLICIYSGFAFKTAMRCNAQEQEAAAAVSSYLIGTFKSCATLLVSPPGFSVGGMFRSNWARLFLPPVSFTLQLVDLRIDADDMTCSPHGSGMNSQISGIALPYLCYGIRVVFPAAQPFPDQAVCDFETLVDMASILHLAAGYLAGISDSVLGIPTVWRSARFPTR</sequence>